<protein>
    <recommendedName>
        <fullName evidence="3">DUF4303 domain-containing protein</fullName>
    </recommendedName>
</protein>
<sequence length="164" mass="19988">MQQFLENKQEEFHKQLNDGISEFLLEQMDETFYAFALDCNIYEQGEINFCFNTIDEWEKTKIRYGEYNEEELLETKYNSGDWEKYQGFETIYLFDDWVEEEEDIEYCLNWLCEQMILFLDTSIFQAIPKTEDFKILVYDHDTDVTSSQERFEDFSDIELFKIKS</sequence>
<dbReference type="AlphaFoldDB" id="A0A1E5KZ36"/>
<organism evidence="1 2">
    <name type="scientific">Enterococcus rivorum</name>
    <dbReference type="NCBI Taxonomy" id="762845"/>
    <lineage>
        <taxon>Bacteria</taxon>
        <taxon>Bacillati</taxon>
        <taxon>Bacillota</taxon>
        <taxon>Bacilli</taxon>
        <taxon>Lactobacillales</taxon>
        <taxon>Enterococcaceae</taxon>
        <taxon>Enterococcus</taxon>
    </lineage>
</organism>
<name>A0A1E5KZ36_9ENTE</name>
<dbReference type="Proteomes" id="UP000095256">
    <property type="component" value="Unassembled WGS sequence"/>
</dbReference>
<reference evidence="1 2" key="1">
    <citation type="submission" date="2016-09" db="EMBL/GenBank/DDBJ databases">
        <authorList>
            <person name="Capua I."/>
            <person name="De Benedictis P."/>
            <person name="Joannis T."/>
            <person name="Lombin L.H."/>
            <person name="Cattoli G."/>
        </authorList>
    </citation>
    <scope>NUCLEOTIDE SEQUENCE [LARGE SCALE GENOMIC DNA]</scope>
    <source>
        <strain evidence="1 2">LMG 25899</strain>
    </source>
</reference>
<keyword evidence="2" id="KW-1185">Reference proteome</keyword>
<evidence type="ECO:0008006" key="3">
    <source>
        <dbReference type="Google" id="ProtNLM"/>
    </source>
</evidence>
<accession>A0A1E5KZ36</accession>
<evidence type="ECO:0000313" key="1">
    <source>
        <dbReference type="EMBL" id="OEH83151.1"/>
    </source>
</evidence>
<evidence type="ECO:0000313" key="2">
    <source>
        <dbReference type="Proteomes" id="UP000095256"/>
    </source>
</evidence>
<dbReference type="OrthoDB" id="5867542at2"/>
<gene>
    <name evidence="1" type="ORF">BCR26_02095</name>
</gene>
<comment type="caution">
    <text evidence="1">The sequence shown here is derived from an EMBL/GenBank/DDBJ whole genome shotgun (WGS) entry which is preliminary data.</text>
</comment>
<proteinExistence type="predicted"/>
<dbReference type="EMBL" id="MIEK01000012">
    <property type="protein sequence ID" value="OEH83151.1"/>
    <property type="molecule type" value="Genomic_DNA"/>
</dbReference>